<keyword evidence="2" id="KW-0812">Transmembrane</keyword>
<keyword evidence="2" id="KW-0472">Membrane</keyword>
<feature type="region of interest" description="Disordered" evidence="1">
    <location>
        <begin position="172"/>
        <end position="300"/>
    </location>
</feature>
<dbReference type="Proteomes" id="UP000521943">
    <property type="component" value="Unassembled WGS sequence"/>
</dbReference>
<proteinExistence type="predicted"/>
<dbReference type="EMBL" id="JACGCI010000023">
    <property type="protein sequence ID" value="KAF6757097.1"/>
    <property type="molecule type" value="Genomic_DNA"/>
</dbReference>
<evidence type="ECO:0000256" key="1">
    <source>
        <dbReference type="SAM" id="MobiDB-lite"/>
    </source>
</evidence>
<evidence type="ECO:0000256" key="2">
    <source>
        <dbReference type="SAM" id="Phobius"/>
    </source>
</evidence>
<gene>
    <name evidence="3" type="ORF">DFP72DRAFT_846009</name>
</gene>
<organism evidence="3 4">
    <name type="scientific">Ephemerocybe angulata</name>
    <dbReference type="NCBI Taxonomy" id="980116"/>
    <lineage>
        <taxon>Eukaryota</taxon>
        <taxon>Fungi</taxon>
        <taxon>Dikarya</taxon>
        <taxon>Basidiomycota</taxon>
        <taxon>Agaricomycotina</taxon>
        <taxon>Agaricomycetes</taxon>
        <taxon>Agaricomycetidae</taxon>
        <taxon>Agaricales</taxon>
        <taxon>Agaricineae</taxon>
        <taxon>Psathyrellaceae</taxon>
        <taxon>Ephemerocybe</taxon>
    </lineage>
</organism>
<dbReference type="AlphaFoldDB" id="A0A8H6MAJ0"/>
<feature type="region of interest" description="Disordered" evidence="1">
    <location>
        <begin position="314"/>
        <end position="355"/>
    </location>
</feature>
<feature type="compositionally biased region" description="Basic and acidic residues" evidence="1">
    <location>
        <begin position="213"/>
        <end position="229"/>
    </location>
</feature>
<evidence type="ECO:0000313" key="3">
    <source>
        <dbReference type="EMBL" id="KAF6757097.1"/>
    </source>
</evidence>
<reference evidence="3 4" key="1">
    <citation type="submission" date="2020-07" db="EMBL/GenBank/DDBJ databases">
        <title>Comparative genomics of pyrophilous fungi reveals a link between fire events and developmental genes.</title>
        <authorList>
            <consortium name="DOE Joint Genome Institute"/>
            <person name="Steindorff A.S."/>
            <person name="Carver A."/>
            <person name="Calhoun S."/>
            <person name="Stillman K."/>
            <person name="Liu H."/>
            <person name="Lipzen A."/>
            <person name="Pangilinan J."/>
            <person name="Labutti K."/>
            <person name="Bruns T.D."/>
            <person name="Grigoriev I.V."/>
        </authorList>
    </citation>
    <scope>NUCLEOTIDE SEQUENCE [LARGE SCALE GENOMIC DNA]</scope>
    <source>
        <strain evidence="3 4">CBS 144469</strain>
    </source>
</reference>
<accession>A0A8H6MAJ0</accession>
<protein>
    <submittedName>
        <fullName evidence="3">Uncharacterized protein</fullName>
    </submittedName>
</protein>
<keyword evidence="4" id="KW-1185">Reference proteome</keyword>
<feature type="compositionally biased region" description="Acidic residues" evidence="1">
    <location>
        <begin position="414"/>
        <end position="431"/>
    </location>
</feature>
<feature type="region of interest" description="Disordered" evidence="1">
    <location>
        <begin position="414"/>
        <end position="433"/>
    </location>
</feature>
<evidence type="ECO:0000313" key="4">
    <source>
        <dbReference type="Proteomes" id="UP000521943"/>
    </source>
</evidence>
<feature type="transmembrane region" description="Helical" evidence="2">
    <location>
        <begin position="21"/>
        <end position="49"/>
    </location>
</feature>
<comment type="caution">
    <text evidence="3">The sequence shown here is derived from an EMBL/GenBank/DDBJ whole genome shotgun (WGS) entry which is preliminary data.</text>
</comment>
<keyword evidence="2" id="KW-1133">Transmembrane helix</keyword>
<feature type="compositionally biased region" description="Polar residues" evidence="1">
    <location>
        <begin position="193"/>
        <end position="203"/>
    </location>
</feature>
<name>A0A8H6MAJ0_9AGAR</name>
<sequence length="488" mass="52401">MDPPVVQNPRLLRKPDGILNLFLSGISVSIDISFAIFLLAISTALPYLLTANPAVDTPECPEVVEYLATKASSRTMAGAWLEDEHDGAWLEGEHEFTADTGGAGAPTRPKRMTAAADEWDAEDDVEGVETHAVGAPRLRIVAGDGMRSQSISLDGSMKIIIQQRIVIGRDDSNVDESVNEQQTFGDHRDHRNNNTARSITSDIGDNDSDDEKDNVVEEGNSHEFEHGSVDSDTIFDPPRLRDRGYLPADGDTSFDSNPVPADGDTSFDSNLVPADGDTSFDSNPRARRCPAHGDTSFDPFAVEDTRLSNRIAVDELPSPANRPSYFCSCPPPADSDEDEDASFDSNPADDISFNSNLPVDGDTSFDPNPSMAEETGLAHHFAVGEVPFGPNPSVAFGTRPTHSVRFDRVVVISDDSDEEDAPPQERADDDGGNVAGLMYGGITYGGTTVIISDDSDEEDGGAEGIMYTDGAMDMELSDGEEGPMSISY</sequence>